<feature type="repeat" description="ANK" evidence="3">
    <location>
        <begin position="1118"/>
        <end position="1150"/>
    </location>
</feature>
<dbReference type="PROSITE" id="PS50297">
    <property type="entry name" value="ANK_REP_REGION"/>
    <property type="match status" value="8"/>
</dbReference>
<dbReference type="AlphaFoldDB" id="A0A6H5IUD9"/>
<dbReference type="PROSITE" id="PS50088">
    <property type="entry name" value="ANK_REPEAT"/>
    <property type="match status" value="8"/>
</dbReference>
<evidence type="ECO:0000313" key="5">
    <source>
        <dbReference type="EMBL" id="CAB0040997.1"/>
    </source>
</evidence>
<evidence type="ECO:0000256" key="2">
    <source>
        <dbReference type="ARBA" id="ARBA00023043"/>
    </source>
</evidence>
<dbReference type="Proteomes" id="UP000479190">
    <property type="component" value="Unassembled WGS sequence"/>
</dbReference>
<dbReference type="OrthoDB" id="6593077at2759"/>
<protein>
    <recommendedName>
        <fullName evidence="7">PRANC domain-containing protein</fullName>
    </recommendedName>
</protein>
<dbReference type="SUPFAM" id="SSF48403">
    <property type="entry name" value="Ankyrin repeat"/>
    <property type="match status" value="4"/>
</dbReference>
<dbReference type="PANTHER" id="PTHR24123">
    <property type="entry name" value="ANKYRIN REPEAT-CONTAINING"/>
    <property type="match status" value="1"/>
</dbReference>
<dbReference type="Gene3D" id="1.25.40.20">
    <property type="entry name" value="Ankyrin repeat-containing domain"/>
    <property type="match status" value="7"/>
</dbReference>
<sequence length="1191" mass="137434">MKSCTFILFFHKVSGYKYEPDVDKDGKPLLRLDTAVHCAARLNCSKDLIGKLFQIYNYGINFDYIDESGLSHFNVAYDDDDSVRRFFDWANKVNQVVQVNAQDKSGNSPLHWALDKKHVKIVEWLLKNSHADPNLANAAGLTPLQIICINQIYDDIYDDDFVELLFKISEERNQTVQVNIRFEFGNTLLHLAVCKGKLKMAGLLLRRGADPNLTNEKGLTPLHIISQEYDDDGKFLETFFAINDKVGRTVLVDIQNSKGDTALHLALTSDNKKAAELLLRRGANPNVANKEKSTPLHVVCQKEDDEEDLVKMLFELSHEKHHPLQVNTEKKLSFSPLMDALSNGYKKVAKLLLTRCDSLSVIDAEGSTPLHDICKYHFDDQDLLIWLFKIIIEQDRTIQIDTQDRCGDTLLHLAFDSRHENLAALLLRNGANPNIASASGKTPLHQICSRDYDDDVFDAAKMLFDISDEKQKTILVDAQDKQGWTPLHWAVAGMHARLIKLLLKRGASPNVTNKDGETPLHKICKFCGDELIEGKLKMCMDSFREVKQRVQADVPDKKGKTLLHKALDEGYKNLIEWLLRIGADPNCANKDGKTALHIIIDRHTGYLYDEKFVEEFFKIIDDEQLTVQIDVKDNSGRTPLQYAVANLLPKVIGVLLDRGANLSIFDFPTSSYFGQNQESNLQRMFNTLDVVKQLEKRGYELYRTDGMMIMKFLCGLRLFEQSVAGEKRWYDDEELLCKAKDIMIKPDLSLHDLVQLRPKEAAKLFKYKDYLNFVSSEKFRELPKRSKMDYTMYLCEITARRFFLRWALDPFMELIHYRLPILCCDMIMENLENKDLYYFCLAASIVTNKYTKITPISRRSPPPDEVFQRVIHYLGVPALAKYIAELEKEVTRAQAAYNQEREKRLHAQQSLAHTQRALQETLQQLNDLRGKKERERLARERARTAAEKIKERKLRRRFLKYFGTEEPTSTHTSSHSQIAVQCRQVTTPQRRQRRTRRRLQPVISNEKGTRCRVSSTARFRKSTNFERKLNSKMQTNNVNPESERNFNNDLSHSRSEEQFIEFVARSGYKDEPELDEDGKPQLRHTTAVHCAARNDEFEVLHNLFKIYHRFDVNYMDDEGLTHFHVACEYGYDEIVEKFLELGQDPNCLGGSVEPPLHRALKHKRKKVVESLLRTRLPIRTCPTGLERVLCS</sequence>
<dbReference type="InterPro" id="IPR002110">
    <property type="entry name" value="Ankyrin_rpt"/>
</dbReference>
<feature type="repeat" description="ANK" evidence="3">
    <location>
        <begin position="558"/>
        <end position="590"/>
    </location>
</feature>
<feature type="repeat" description="ANK" evidence="3">
    <location>
        <begin position="406"/>
        <end position="438"/>
    </location>
</feature>
<evidence type="ECO:0000313" key="6">
    <source>
        <dbReference type="Proteomes" id="UP000479190"/>
    </source>
</evidence>
<dbReference type="SMART" id="SM00248">
    <property type="entry name" value="ANK"/>
    <property type="match status" value="16"/>
</dbReference>
<feature type="repeat" description="ANK" evidence="3">
    <location>
        <begin position="258"/>
        <end position="290"/>
    </location>
</feature>
<gene>
    <name evidence="5" type="ORF">TBRA_LOCUS12683</name>
</gene>
<dbReference type="Pfam" id="PF13857">
    <property type="entry name" value="Ank_5"/>
    <property type="match status" value="1"/>
</dbReference>
<feature type="repeat" description="ANK" evidence="3">
    <location>
        <begin position="105"/>
        <end position="129"/>
    </location>
</feature>
<dbReference type="Pfam" id="PF12796">
    <property type="entry name" value="Ank_2"/>
    <property type="match status" value="4"/>
</dbReference>
<dbReference type="InterPro" id="IPR036770">
    <property type="entry name" value="Ankyrin_rpt-contain_sf"/>
</dbReference>
<dbReference type="EMBL" id="CADCXV010001081">
    <property type="protein sequence ID" value="CAB0040997.1"/>
    <property type="molecule type" value="Genomic_DNA"/>
</dbReference>
<name>A0A6H5IUD9_9HYME</name>
<dbReference type="PANTHER" id="PTHR24123:SF141">
    <property type="entry name" value="ANKYRIN 2, ISOFORM U"/>
    <property type="match status" value="1"/>
</dbReference>
<keyword evidence="2 3" id="KW-0040">ANK repeat</keyword>
<evidence type="ECO:0000256" key="4">
    <source>
        <dbReference type="SAM" id="Coils"/>
    </source>
</evidence>
<keyword evidence="1" id="KW-0677">Repeat</keyword>
<accession>A0A6H5IUD9</accession>
<dbReference type="InterPro" id="IPR051165">
    <property type="entry name" value="Multifunctional_ANK_Repeat"/>
</dbReference>
<keyword evidence="6" id="KW-1185">Reference proteome</keyword>
<feature type="repeat" description="ANK" evidence="3">
    <location>
        <begin position="482"/>
        <end position="514"/>
    </location>
</feature>
<feature type="repeat" description="ANK" evidence="3">
    <location>
        <begin position="635"/>
        <end position="667"/>
    </location>
</feature>
<reference evidence="5 6" key="1">
    <citation type="submission" date="2020-02" db="EMBL/GenBank/DDBJ databases">
        <authorList>
            <person name="Ferguson B K."/>
        </authorList>
    </citation>
    <scope>NUCLEOTIDE SEQUENCE [LARGE SCALE GENOMIC DNA]</scope>
</reference>
<evidence type="ECO:0000256" key="1">
    <source>
        <dbReference type="ARBA" id="ARBA00022737"/>
    </source>
</evidence>
<proteinExistence type="predicted"/>
<evidence type="ECO:0008006" key="7">
    <source>
        <dbReference type="Google" id="ProtNLM"/>
    </source>
</evidence>
<keyword evidence="4" id="KW-0175">Coiled coil</keyword>
<feature type="repeat" description="ANK" evidence="3">
    <location>
        <begin position="184"/>
        <end position="216"/>
    </location>
</feature>
<organism evidence="5 6">
    <name type="scientific">Trichogramma brassicae</name>
    <dbReference type="NCBI Taxonomy" id="86971"/>
    <lineage>
        <taxon>Eukaryota</taxon>
        <taxon>Metazoa</taxon>
        <taxon>Ecdysozoa</taxon>
        <taxon>Arthropoda</taxon>
        <taxon>Hexapoda</taxon>
        <taxon>Insecta</taxon>
        <taxon>Pterygota</taxon>
        <taxon>Neoptera</taxon>
        <taxon>Endopterygota</taxon>
        <taxon>Hymenoptera</taxon>
        <taxon>Apocrita</taxon>
        <taxon>Proctotrupomorpha</taxon>
        <taxon>Chalcidoidea</taxon>
        <taxon>Trichogrammatidae</taxon>
        <taxon>Trichogramma</taxon>
    </lineage>
</organism>
<feature type="coiled-coil region" evidence="4">
    <location>
        <begin position="883"/>
        <end position="952"/>
    </location>
</feature>
<evidence type="ECO:0000256" key="3">
    <source>
        <dbReference type="PROSITE-ProRule" id="PRU00023"/>
    </source>
</evidence>